<comment type="caution">
    <text evidence="1">The sequence shown here is derived from an EMBL/GenBank/DDBJ whole genome shotgun (WGS) entry which is preliminary data.</text>
</comment>
<dbReference type="Proteomes" id="UP001305779">
    <property type="component" value="Unassembled WGS sequence"/>
</dbReference>
<keyword evidence="2" id="KW-1185">Reference proteome</keyword>
<evidence type="ECO:0000313" key="2">
    <source>
        <dbReference type="Proteomes" id="UP001305779"/>
    </source>
</evidence>
<proteinExistence type="predicted"/>
<gene>
    <name evidence="1" type="ORF">PRZ48_009900</name>
</gene>
<accession>A0ABR0EDQ4</accession>
<name>A0ABR0EDQ4_ZASCE</name>
<dbReference type="EMBL" id="JAXOVC010000007">
    <property type="protein sequence ID" value="KAK4499386.1"/>
    <property type="molecule type" value="Genomic_DNA"/>
</dbReference>
<evidence type="ECO:0000313" key="1">
    <source>
        <dbReference type="EMBL" id="KAK4499386.1"/>
    </source>
</evidence>
<organism evidence="1 2">
    <name type="scientific">Zasmidium cellare</name>
    <name type="common">Wine cellar mold</name>
    <name type="synonym">Racodium cellare</name>
    <dbReference type="NCBI Taxonomy" id="395010"/>
    <lineage>
        <taxon>Eukaryota</taxon>
        <taxon>Fungi</taxon>
        <taxon>Dikarya</taxon>
        <taxon>Ascomycota</taxon>
        <taxon>Pezizomycotina</taxon>
        <taxon>Dothideomycetes</taxon>
        <taxon>Dothideomycetidae</taxon>
        <taxon>Mycosphaerellales</taxon>
        <taxon>Mycosphaerellaceae</taxon>
        <taxon>Zasmidium</taxon>
    </lineage>
</organism>
<sequence length="127" mass="15401">MQRYREQIIQTLRDRQPGGTDPNAIVFDNDMIVDRDFLMAMRGDIRQQRLLGDHFGDDDQYWELWGFVLFTLDVPEESPWRDTDQLGRLEDALVLIREEMERFRTHVMYSRITFAVRFWCPERWTVV</sequence>
<protein>
    <submittedName>
        <fullName evidence="1">Uncharacterized protein</fullName>
    </submittedName>
</protein>
<reference evidence="1 2" key="1">
    <citation type="journal article" date="2023" name="G3 (Bethesda)">
        <title>A chromosome-level genome assembly of Zasmidium syzygii isolated from banana leaves.</title>
        <authorList>
            <person name="van Westerhoven A.C."/>
            <person name="Mehrabi R."/>
            <person name="Talebi R."/>
            <person name="Steentjes M.B.F."/>
            <person name="Corcolon B."/>
            <person name="Chong P.A."/>
            <person name="Kema G.H.J."/>
            <person name="Seidl M.F."/>
        </authorList>
    </citation>
    <scope>NUCLEOTIDE SEQUENCE [LARGE SCALE GENOMIC DNA]</scope>
    <source>
        <strain evidence="1 2">P124</strain>
    </source>
</reference>